<proteinExistence type="inferred from homology"/>
<evidence type="ECO:0000256" key="6">
    <source>
        <dbReference type="ARBA" id="ARBA00023157"/>
    </source>
</evidence>
<dbReference type="GO" id="GO:0046739">
    <property type="term" value="P:transport of virus in multicellular host"/>
    <property type="evidence" value="ECO:0007669"/>
    <property type="project" value="TreeGrafter"/>
</dbReference>
<evidence type="ECO:0000256" key="8">
    <source>
        <dbReference type="ARBA" id="ARBA00038393"/>
    </source>
</evidence>
<dbReference type="PANTHER" id="PTHR32080:SF6">
    <property type="entry name" value="PLASMODESMATA-LOCATED PROTEIN 4"/>
    <property type="match status" value="1"/>
</dbReference>
<keyword evidence="9" id="KW-0472">Membrane</keyword>
<evidence type="ECO:0000256" key="4">
    <source>
        <dbReference type="ARBA" id="ARBA00022737"/>
    </source>
</evidence>
<evidence type="ECO:0000256" key="1">
    <source>
        <dbReference type="ARBA" id="ARBA00004251"/>
    </source>
</evidence>
<keyword evidence="9" id="KW-0812">Transmembrane</keyword>
<keyword evidence="12" id="KW-1185">Reference proteome</keyword>
<sequence length="246" mass="27545">MFQKLIAQSSQSKFFKTKELINNNTSIISGLFQCRKDITTQDCFTCVNSLPHMSNTLCSNSISARVQLDGCYIKYEQEKVLETSDEELSDQSDSNLLHYKICGEISSVTNYVEFRELMDEAFVELENGIVNSDGYYRVNYKGVQLMAQCEGDSETCECSRCVYAAVEIAKEQCGTSLSAQIYLDKCFISYIYQPDSYGNGNSVPGTRRNHSTEKLAAIIVGGAAAALLGFLFLSFLNSRCKKDEYE</sequence>
<comment type="similarity">
    <text evidence="8">Belongs to the cysteine-rich repeat secretory protein family. Plasmodesmata-located proteins (PDLD) subfamily.</text>
</comment>
<keyword evidence="3" id="KW-0732">Signal</keyword>
<dbReference type="AlphaFoldDB" id="A0AAV1VT24"/>
<feature type="domain" description="Gnk2-homologous" evidence="10">
    <location>
        <begin position="96"/>
        <end position="195"/>
    </location>
</feature>
<keyword evidence="5" id="KW-0965">Cell junction</keyword>
<dbReference type="GO" id="GO:0005886">
    <property type="term" value="C:plasma membrane"/>
    <property type="evidence" value="ECO:0007669"/>
    <property type="project" value="UniProtKB-SubCell"/>
</dbReference>
<protein>
    <recommendedName>
        <fullName evidence="10">Gnk2-homologous domain-containing protein</fullName>
    </recommendedName>
</protein>
<evidence type="ECO:0000256" key="5">
    <source>
        <dbReference type="ARBA" id="ARBA00022949"/>
    </source>
</evidence>
<evidence type="ECO:0000256" key="9">
    <source>
        <dbReference type="SAM" id="Phobius"/>
    </source>
</evidence>
<comment type="caution">
    <text evidence="11">The sequence shown here is derived from an EMBL/GenBank/DDBJ whole genome shotgun (WGS) entry which is preliminary data.</text>
</comment>
<dbReference type="Gene3D" id="3.30.430.20">
    <property type="entry name" value="Gnk2 domain, C-X8-C-X2-C motif"/>
    <property type="match status" value="2"/>
</dbReference>
<dbReference type="InterPro" id="IPR038408">
    <property type="entry name" value="GNK2_sf"/>
</dbReference>
<comment type="subcellular location">
    <subcellularLocation>
        <location evidence="7">Cell junction</location>
        <location evidence="7">Plasmodesma</location>
    </subcellularLocation>
    <subcellularLocation>
        <location evidence="1">Cell membrane</location>
        <topology evidence="1">Single-pass type I membrane protein</topology>
    </subcellularLocation>
</comment>
<keyword evidence="9" id="KW-1133">Transmembrane helix</keyword>
<dbReference type="InterPro" id="IPR051378">
    <property type="entry name" value="Cell2Cell_Antifungal"/>
</dbReference>
<name>A0AAV1VT24_LUPLU</name>
<evidence type="ECO:0000256" key="2">
    <source>
        <dbReference type="ARBA" id="ARBA00022581"/>
    </source>
</evidence>
<feature type="domain" description="Gnk2-homologous" evidence="10">
    <location>
        <begin position="1"/>
        <end position="80"/>
    </location>
</feature>
<evidence type="ECO:0000313" key="11">
    <source>
        <dbReference type="EMBL" id="CAL0300011.1"/>
    </source>
</evidence>
<keyword evidence="4" id="KW-0677">Repeat</keyword>
<dbReference type="CDD" id="cd23509">
    <property type="entry name" value="Gnk2-like"/>
    <property type="match status" value="2"/>
</dbReference>
<evidence type="ECO:0000313" key="12">
    <source>
        <dbReference type="Proteomes" id="UP001497480"/>
    </source>
</evidence>
<organism evidence="11 12">
    <name type="scientific">Lupinus luteus</name>
    <name type="common">European yellow lupine</name>
    <dbReference type="NCBI Taxonomy" id="3873"/>
    <lineage>
        <taxon>Eukaryota</taxon>
        <taxon>Viridiplantae</taxon>
        <taxon>Streptophyta</taxon>
        <taxon>Embryophyta</taxon>
        <taxon>Tracheophyta</taxon>
        <taxon>Spermatophyta</taxon>
        <taxon>Magnoliopsida</taxon>
        <taxon>eudicotyledons</taxon>
        <taxon>Gunneridae</taxon>
        <taxon>Pentapetalae</taxon>
        <taxon>rosids</taxon>
        <taxon>fabids</taxon>
        <taxon>Fabales</taxon>
        <taxon>Fabaceae</taxon>
        <taxon>Papilionoideae</taxon>
        <taxon>50 kb inversion clade</taxon>
        <taxon>genistoids sensu lato</taxon>
        <taxon>core genistoids</taxon>
        <taxon>Genisteae</taxon>
        <taxon>Lupinus</taxon>
    </lineage>
</organism>
<dbReference type="Proteomes" id="UP001497480">
    <property type="component" value="Unassembled WGS sequence"/>
</dbReference>
<feature type="transmembrane region" description="Helical" evidence="9">
    <location>
        <begin position="215"/>
        <end position="236"/>
    </location>
</feature>
<evidence type="ECO:0000259" key="10">
    <source>
        <dbReference type="PROSITE" id="PS51473"/>
    </source>
</evidence>
<evidence type="ECO:0000256" key="3">
    <source>
        <dbReference type="ARBA" id="ARBA00022729"/>
    </source>
</evidence>
<dbReference type="EMBL" id="CAXHTB010000001">
    <property type="protein sequence ID" value="CAL0300011.1"/>
    <property type="molecule type" value="Genomic_DNA"/>
</dbReference>
<keyword evidence="2" id="KW-0945">Host-virus interaction</keyword>
<dbReference type="PANTHER" id="PTHR32080">
    <property type="entry name" value="ANTIFUNGAL PROTEIN GINKBILOBIN-2-LIKE"/>
    <property type="match status" value="1"/>
</dbReference>
<evidence type="ECO:0000256" key="7">
    <source>
        <dbReference type="ARBA" id="ARBA00024184"/>
    </source>
</evidence>
<dbReference type="GO" id="GO:0009506">
    <property type="term" value="C:plasmodesma"/>
    <property type="evidence" value="ECO:0007669"/>
    <property type="project" value="UniProtKB-SubCell"/>
</dbReference>
<accession>A0AAV1VT24</accession>
<dbReference type="Pfam" id="PF01657">
    <property type="entry name" value="Stress-antifung"/>
    <property type="match status" value="2"/>
</dbReference>
<keyword evidence="6" id="KW-1015">Disulfide bond</keyword>
<reference evidence="11 12" key="1">
    <citation type="submission" date="2024-03" db="EMBL/GenBank/DDBJ databases">
        <authorList>
            <person name="Martinez-Hernandez J."/>
        </authorList>
    </citation>
    <scope>NUCLEOTIDE SEQUENCE [LARGE SCALE GENOMIC DNA]</scope>
</reference>
<dbReference type="InterPro" id="IPR002902">
    <property type="entry name" value="GNK2"/>
</dbReference>
<dbReference type="PROSITE" id="PS51473">
    <property type="entry name" value="GNK2"/>
    <property type="match status" value="2"/>
</dbReference>
<dbReference type="GO" id="GO:0010497">
    <property type="term" value="P:plasmodesmata-mediated intercellular transport"/>
    <property type="evidence" value="ECO:0007669"/>
    <property type="project" value="TreeGrafter"/>
</dbReference>
<gene>
    <name evidence="11" type="ORF">LLUT_LOCUS1071</name>
</gene>